<dbReference type="PANTHER" id="PTHR23528">
    <property type="match status" value="1"/>
</dbReference>
<feature type="transmembrane region" description="Helical" evidence="5">
    <location>
        <begin position="108"/>
        <end position="129"/>
    </location>
</feature>
<feature type="transmembrane region" description="Helical" evidence="5">
    <location>
        <begin position="347"/>
        <end position="367"/>
    </location>
</feature>
<evidence type="ECO:0000313" key="7">
    <source>
        <dbReference type="EMBL" id="MFC0633852.1"/>
    </source>
</evidence>
<reference evidence="7 8" key="1">
    <citation type="submission" date="2024-09" db="EMBL/GenBank/DDBJ databases">
        <authorList>
            <person name="Sun Q."/>
            <person name="Mori K."/>
        </authorList>
    </citation>
    <scope>NUCLEOTIDE SEQUENCE [LARGE SCALE GENOMIC DNA]</scope>
    <source>
        <strain evidence="7 8">NCAIM B.02621</strain>
    </source>
</reference>
<feature type="transmembrane region" description="Helical" evidence="5">
    <location>
        <begin position="82"/>
        <end position="102"/>
    </location>
</feature>
<feature type="transmembrane region" description="Helical" evidence="5">
    <location>
        <begin position="12"/>
        <end position="33"/>
    </location>
</feature>
<sequence>MTTSSRSHLWLILYALAWGGGVIAYTPLLTLLLPLKLGLDPGQKVAALSLVTVVGAVTASAANILAGHLSDRWRHPRWGRRPLIWAGLLATGAAYAGVAASHTLLQTLLAVMAFQAALNLMLSPLAALAADEAPDAQKGRLGGLMGAAYPLGALSGVLVIAAPEGGARFITAFLAAAVTITPFLLFARPAPAAVDEAAARAARPHDRGNLVAVWLARFFVQIAGGVLFAFALYYFETLNSGGGPLPAEAVAARLATILGVAAVLTAPTSIALGVISDRFKARRTVLQALAAAATLALLIMALAPSWRVAAPGYVLFVVVQAVFLALQQTYVMRLLPSPTRRGRDLGVLNLTNTLPSIVGPALAYGVITYGGYGLLMFILAGLAISAGLLMSLVREAEPSGGGRFPPTRPPERRRPPDGHPTTRAHGGVWRNGAPDTIRTCDLCLRRKVVHPTFVDLAGFSLVQRGLHRR</sequence>
<feature type="domain" description="Major facilitator superfamily (MFS) profile" evidence="6">
    <location>
        <begin position="1"/>
        <end position="398"/>
    </location>
</feature>
<keyword evidence="8" id="KW-1185">Reference proteome</keyword>
<feature type="transmembrane region" description="Helical" evidence="5">
    <location>
        <begin position="373"/>
        <end position="393"/>
    </location>
</feature>
<evidence type="ECO:0000256" key="5">
    <source>
        <dbReference type="SAM" id="Phobius"/>
    </source>
</evidence>
<organism evidence="7 8">
    <name type="scientific">Brevundimonas balnearis</name>
    <dbReference type="NCBI Taxonomy" id="1572858"/>
    <lineage>
        <taxon>Bacteria</taxon>
        <taxon>Pseudomonadati</taxon>
        <taxon>Pseudomonadota</taxon>
        <taxon>Alphaproteobacteria</taxon>
        <taxon>Caulobacterales</taxon>
        <taxon>Caulobacteraceae</taxon>
        <taxon>Brevundimonas</taxon>
    </lineage>
</organism>
<dbReference type="RefSeq" id="WP_376835820.1">
    <property type="nucleotide sequence ID" value="NZ_JBHLSW010000005.1"/>
</dbReference>
<keyword evidence="3 5" id="KW-0472">Membrane</keyword>
<evidence type="ECO:0000256" key="1">
    <source>
        <dbReference type="ARBA" id="ARBA00022692"/>
    </source>
</evidence>
<dbReference type="InterPro" id="IPR036259">
    <property type="entry name" value="MFS_trans_sf"/>
</dbReference>
<keyword evidence="1 5" id="KW-0812">Transmembrane</keyword>
<feature type="transmembrane region" description="Helical" evidence="5">
    <location>
        <begin position="254"/>
        <end position="275"/>
    </location>
</feature>
<dbReference type="PANTHER" id="PTHR23528:SF1">
    <property type="entry name" value="MAJOR FACILITATOR SUPERFAMILY (MFS) PROFILE DOMAIN-CONTAINING PROTEIN"/>
    <property type="match status" value="1"/>
</dbReference>
<comment type="caution">
    <text evidence="7">The sequence shown here is derived from an EMBL/GenBank/DDBJ whole genome shotgun (WGS) entry which is preliminary data.</text>
</comment>
<gene>
    <name evidence="7" type="ORF">ACFFGE_08155</name>
</gene>
<evidence type="ECO:0000256" key="2">
    <source>
        <dbReference type="ARBA" id="ARBA00022989"/>
    </source>
</evidence>
<feature type="transmembrane region" description="Helical" evidence="5">
    <location>
        <begin position="208"/>
        <end position="234"/>
    </location>
</feature>
<dbReference type="InterPro" id="IPR020846">
    <property type="entry name" value="MFS_dom"/>
</dbReference>
<feature type="transmembrane region" description="Helical" evidence="5">
    <location>
        <begin position="167"/>
        <end position="187"/>
    </location>
</feature>
<feature type="transmembrane region" description="Helical" evidence="5">
    <location>
        <begin position="141"/>
        <end position="161"/>
    </location>
</feature>
<dbReference type="InterPro" id="IPR011701">
    <property type="entry name" value="MFS"/>
</dbReference>
<dbReference type="Proteomes" id="UP001589906">
    <property type="component" value="Unassembled WGS sequence"/>
</dbReference>
<name>A0ABV6R2J5_9CAUL</name>
<evidence type="ECO:0000259" key="6">
    <source>
        <dbReference type="PROSITE" id="PS50850"/>
    </source>
</evidence>
<feature type="region of interest" description="Disordered" evidence="4">
    <location>
        <begin position="399"/>
        <end position="430"/>
    </location>
</feature>
<dbReference type="EMBL" id="JBHLSW010000005">
    <property type="protein sequence ID" value="MFC0633852.1"/>
    <property type="molecule type" value="Genomic_DNA"/>
</dbReference>
<feature type="transmembrane region" description="Helical" evidence="5">
    <location>
        <begin position="45"/>
        <end position="70"/>
    </location>
</feature>
<dbReference type="Pfam" id="PF07690">
    <property type="entry name" value="MFS_1"/>
    <property type="match status" value="1"/>
</dbReference>
<accession>A0ABV6R2J5</accession>
<protein>
    <submittedName>
        <fullName evidence="7">MFS transporter</fullName>
    </submittedName>
</protein>
<proteinExistence type="predicted"/>
<evidence type="ECO:0000313" key="8">
    <source>
        <dbReference type="Proteomes" id="UP001589906"/>
    </source>
</evidence>
<dbReference type="SUPFAM" id="SSF103473">
    <property type="entry name" value="MFS general substrate transporter"/>
    <property type="match status" value="1"/>
</dbReference>
<keyword evidence="2 5" id="KW-1133">Transmembrane helix</keyword>
<feature type="transmembrane region" description="Helical" evidence="5">
    <location>
        <begin position="308"/>
        <end position="326"/>
    </location>
</feature>
<dbReference type="Gene3D" id="1.20.1250.20">
    <property type="entry name" value="MFS general substrate transporter like domains"/>
    <property type="match status" value="2"/>
</dbReference>
<feature type="transmembrane region" description="Helical" evidence="5">
    <location>
        <begin position="284"/>
        <end position="302"/>
    </location>
</feature>
<evidence type="ECO:0000256" key="4">
    <source>
        <dbReference type="SAM" id="MobiDB-lite"/>
    </source>
</evidence>
<dbReference type="PROSITE" id="PS50850">
    <property type="entry name" value="MFS"/>
    <property type="match status" value="1"/>
</dbReference>
<evidence type="ECO:0000256" key="3">
    <source>
        <dbReference type="ARBA" id="ARBA00023136"/>
    </source>
</evidence>